<dbReference type="AlphaFoldDB" id="A0A5E4NM87"/>
<organism evidence="1 2">
    <name type="scientific">Cinara cedri</name>
    <dbReference type="NCBI Taxonomy" id="506608"/>
    <lineage>
        <taxon>Eukaryota</taxon>
        <taxon>Metazoa</taxon>
        <taxon>Ecdysozoa</taxon>
        <taxon>Arthropoda</taxon>
        <taxon>Hexapoda</taxon>
        <taxon>Insecta</taxon>
        <taxon>Pterygota</taxon>
        <taxon>Neoptera</taxon>
        <taxon>Paraneoptera</taxon>
        <taxon>Hemiptera</taxon>
        <taxon>Sternorrhyncha</taxon>
        <taxon>Aphidomorpha</taxon>
        <taxon>Aphidoidea</taxon>
        <taxon>Aphididae</taxon>
        <taxon>Lachninae</taxon>
        <taxon>Cinara</taxon>
    </lineage>
</organism>
<proteinExistence type="predicted"/>
<keyword evidence="2" id="KW-1185">Reference proteome</keyword>
<sequence length="54" mass="6108">MTINKAQSQTLNVAGLELRPIRPMFLLGSVKMQKNLLALESETLNMVYPEIFNT</sequence>
<protein>
    <recommendedName>
        <fullName evidence="3">P-loop containing nucleoside triphosphate hydrolase</fullName>
    </recommendedName>
</protein>
<dbReference type="Proteomes" id="UP000325440">
    <property type="component" value="Unassembled WGS sequence"/>
</dbReference>
<gene>
    <name evidence="1" type="ORF">CINCED_3A010761</name>
</gene>
<evidence type="ECO:0008006" key="3">
    <source>
        <dbReference type="Google" id="ProtNLM"/>
    </source>
</evidence>
<evidence type="ECO:0000313" key="2">
    <source>
        <dbReference type="Proteomes" id="UP000325440"/>
    </source>
</evidence>
<evidence type="ECO:0000313" key="1">
    <source>
        <dbReference type="EMBL" id="VVC45923.1"/>
    </source>
</evidence>
<dbReference type="EMBL" id="CABPRJ010002420">
    <property type="protein sequence ID" value="VVC45923.1"/>
    <property type="molecule type" value="Genomic_DNA"/>
</dbReference>
<name>A0A5E4NM87_9HEMI</name>
<reference evidence="1 2" key="1">
    <citation type="submission" date="2019-08" db="EMBL/GenBank/DDBJ databases">
        <authorList>
            <person name="Alioto T."/>
            <person name="Alioto T."/>
            <person name="Gomez Garrido J."/>
        </authorList>
    </citation>
    <scope>NUCLEOTIDE SEQUENCE [LARGE SCALE GENOMIC DNA]</scope>
</reference>
<accession>A0A5E4NM87</accession>